<dbReference type="Proteomes" id="UP001057402">
    <property type="component" value="Chromosome 11"/>
</dbReference>
<reference evidence="2" key="1">
    <citation type="journal article" date="2023" name="Front. Plant Sci.">
        <title>Chromosomal-level genome assembly of Melastoma candidum provides insights into trichome evolution.</title>
        <authorList>
            <person name="Zhong Y."/>
            <person name="Wu W."/>
            <person name="Sun C."/>
            <person name="Zou P."/>
            <person name="Liu Y."/>
            <person name="Dai S."/>
            <person name="Zhou R."/>
        </authorList>
    </citation>
    <scope>NUCLEOTIDE SEQUENCE [LARGE SCALE GENOMIC DNA]</scope>
</reference>
<gene>
    <name evidence="1" type="ORF">MLD38_036756</name>
</gene>
<name>A0ACB9LLV8_9MYRT</name>
<accession>A0ACB9LLV8</accession>
<comment type="caution">
    <text evidence="1">The sequence shown here is derived from an EMBL/GenBank/DDBJ whole genome shotgun (WGS) entry which is preliminary data.</text>
</comment>
<protein>
    <submittedName>
        <fullName evidence="1">Uncharacterized protein</fullName>
    </submittedName>
</protein>
<dbReference type="EMBL" id="CM042890">
    <property type="protein sequence ID" value="KAI4311892.1"/>
    <property type="molecule type" value="Genomic_DNA"/>
</dbReference>
<evidence type="ECO:0000313" key="1">
    <source>
        <dbReference type="EMBL" id="KAI4311892.1"/>
    </source>
</evidence>
<proteinExistence type="predicted"/>
<evidence type="ECO:0000313" key="2">
    <source>
        <dbReference type="Proteomes" id="UP001057402"/>
    </source>
</evidence>
<keyword evidence="2" id="KW-1185">Reference proteome</keyword>
<sequence length="221" mass="24812">MLSFPVSDDKRVTFPDNSFRTVLREVLQNVTNTTISSSNLYATSETALPALPTKLYTFVQCMPYLSETECGRCLNPAVKNLVDNFKGEAGMRVFQPSCVVRFATYSFIGNMQPYGENNQEVQLLDLGDGITGPTSNDLQGEKTSSIQDVLMMRLSMIHAATNNFSDENKLGKGGFGPVYKVMKRVSNRDDRKRKKNEGKRRVVFDKYVKAGVTRKKRTHNS</sequence>
<organism evidence="1 2">
    <name type="scientific">Melastoma candidum</name>
    <dbReference type="NCBI Taxonomy" id="119954"/>
    <lineage>
        <taxon>Eukaryota</taxon>
        <taxon>Viridiplantae</taxon>
        <taxon>Streptophyta</taxon>
        <taxon>Embryophyta</taxon>
        <taxon>Tracheophyta</taxon>
        <taxon>Spermatophyta</taxon>
        <taxon>Magnoliopsida</taxon>
        <taxon>eudicotyledons</taxon>
        <taxon>Gunneridae</taxon>
        <taxon>Pentapetalae</taxon>
        <taxon>rosids</taxon>
        <taxon>malvids</taxon>
        <taxon>Myrtales</taxon>
        <taxon>Melastomataceae</taxon>
        <taxon>Melastomatoideae</taxon>
        <taxon>Melastomateae</taxon>
        <taxon>Melastoma</taxon>
    </lineage>
</organism>